<dbReference type="PROSITE" id="PS01187">
    <property type="entry name" value="EGF_CA"/>
    <property type="match status" value="1"/>
</dbReference>
<comment type="caution">
    <text evidence="4">The sequence shown here is derived from an EMBL/GenBank/DDBJ whole genome shotgun (WGS) entry which is preliminary data.</text>
</comment>
<comment type="caution">
    <text evidence="2">Lacks conserved residue(s) required for the propagation of feature annotation.</text>
</comment>
<reference evidence="4 5" key="1">
    <citation type="submission" date="2022-05" db="EMBL/GenBank/DDBJ databases">
        <authorList>
            <consortium name="Genoscope - CEA"/>
            <person name="William W."/>
        </authorList>
    </citation>
    <scope>NUCLEOTIDE SEQUENCE [LARGE SCALE GENOMIC DNA]</scope>
</reference>
<dbReference type="PROSITE" id="PS01186">
    <property type="entry name" value="EGF_2"/>
    <property type="match status" value="1"/>
</dbReference>
<dbReference type="PROSITE" id="PS00022">
    <property type="entry name" value="EGF_1"/>
    <property type="match status" value="1"/>
</dbReference>
<dbReference type="SUPFAM" id="SSF56496">
    <property type="entry name" value="Fibrinogen C-terminal domain-like"/>
    <property type="match status" value="1"/>
</dbReference>
<dbReference type="Gene3D" id="3.90.215.10">
    <property type="entry name" value="Gamma Fibrinogen, chain A, domain 1"/>
    <property type="match status" value="1"/>
</dbReference>
<feature type="disulfide bond" evidence="2">
    <location>
        <begin position="30"/>
        <end position="40"/>
    </location>
</feature>
<dbReference type="PROSITE" id="PS00010">
    <property type="entry name" value="ASX_HYDROXYL"/>
    <property type="match status" value="1"/>
</dbReference>
<evidence type="ECO:0000313" key="4">
    <source>
        <dbReference type="EMBL" id="CAH3173772.1"/>
    </source>
</evidence>
<dbReference type="Pfam" id="PF00008">
    <property type="entry name" value="EGF"/>
    <property type="match status" value="1"/>
</dbReference>
<name>A0ABN8R4Y4_9CNID</name>
<dbReference type="InterPro" id="IPR000152">
    <property type="entry name" value="EGF-type_Asp/Asn_hydroxyl_site"/>
</dbReference>
<dbReference type="InterPro" id="IPR018097">
    <property type="entry name" value="EGF_Ca-bd_CS"/>
</dbReference>
<accession>A0ABN8R4Y4</accession>
<dbReference type="SUPFAM" id="SSF57196">
    <property type="entry name" value="EGF/Laminin"/>
    <property type="match status" value="1"/>
</dbReference>
<keyword evidence="2" id="KW-0245">EGF-like domain</keyword>
<dbReference type="InterPro" id="IPR000742">
    <property type="entry name" value="EGF"/>
</dbReference>
<dbReference type="PROSITE" id="PS50026">
    <property type="entry name" value="EGF_3"/>
    <property type="match status" value="1"/>
</dbReference>
<proteinExistence type="predicted"/>
<dbReference type="EMBL" id="CALNXK010000184">
    <property type="protein sequence ID" value="CAH3173772.1"/>
    <property type="molecule type" value="Genomic_DNA"/>
</dbReference>
<gene>
    <name evidence="4" type="ORF">PLOB_00014345</name>
</gene>
<dbReference type="SMART" id="SM00179">
    <property type="entry name" value="EGF_CA"/>
    <property type="match status" value="1"/>
</dbReference>
<sequence>MNRNYVNQVRKQSIILIKPCSNHCCNKNQCANGGTCTELCKDAKNKFNCTCAIGYYGRYCQKRKVASCKENEGSQSGVYQLFDQTTKALYEVYCDFNSSDGSAWTLIESFSLANKGDFANKDFQEDYPINQNAFVWDNFRLSLSRITTTALLSTHMRATCNFGMHGPNFTDYLKAALSEINRITSLSFDKCHRYEYINIRGYSCSNCTANFYQSRSFHSHVDSYFGTYIDHCELKTPGVVGSSTREDNLGNFKTFNPIHRCSSPDDSTTQWWLGVQ</sequence>
<evidence type="ECO:0000256" key="2">
    <source>
        <dbReference type="PROSITE-ProRule" id="PRU00076"/>
    </source>
</evidence>
<protein>
    <recommendedName>
        <fullName evidence="3">EGF-like domain-containing protein</fullName>
    </recommendedName>
</protein>
<feature type="disulfide bond" evidence="2">
    <location>
        <begin position="51"/>
        <end position="60"/>
    </location>
</feature>
<organism evidence="4 5">
    <name type="scientific">Porites lobata</name>
    <dbReference type="NCBI Taxonomy" id="104759"/>
    <lineage>
        <taxon>Eukaryota</taxon>
        <taxon>Metazoa</taxon>
        <taxon>Cnidaria</taxon>
        <taxon>Anthozoa</taxon>
        <taxon>Hexacorallia</taxon>
        <taxon>Scleractinia</taxon>
        <taxon>Fungiina</taxon>
        <taxon>Poritidae</taxon>
        <taxon>Porites</taxon>
    </lineage>
</organism>
<dbReference type="InterPro" id="IPR036056">
    <property type="entry name" value="Fibrinogen-like_C"/>
</dbReference>
<keyword evidence="1 2" id="KW-1015">Disulfide bond</keyword>
<evidence type="ECO:0000313" key="5">
    <source>
        <dbReference type="Proteomes" id="UP001159405"/>
    </source>
</evidence>
<dbReference type="Proteomes" id="UP001159405">
    <property type="component" value="Unassembled WGS sequence"/>
</dbReference>
<feature type="domain" description="EGF-like" evidence="3">
    <location>
        <begin position="26"/>
        <end position="61"/>
    </location>
</feature>
<dbReference type="Gene3D" id="2.10.25.10">
    <property type="entry name" value="Laminin"/>
    <property type="match status" value="1"/>
</dbReference>
<dbReference type="InterPro" id="IPR014716">
    <property type="entry name" value="Fibrinogen_a/b/g_C_1"/>
</dbReference>
<dbReference type="InterPro" id="IPR001881">
    <property type="entry name" value="EGF-like_Ca-bd_dom"/>
</dbReference>
<evidence type="ECO:0000256" key="1">
    <source>
        <dbReference type="ARBA" id="ARBA00023157"/>
    </source>
</evidence>
<keyword evidence="5" id="KW-1185">Reference proteome</keyword>
<evidence type="ECO:0000259" key="3">
    <source>
        <dbReference type="PROSITE" id="PS50026"/>
    </source>
</evidence>